<dbReference type="AlphaFoldDB" id="A0A059GA15"/>
<proteinExistence type="predicted"/>
<evidence type="ECO:0000313" key="1">
    <source>
        <dbReference type="EMBL" id="KDA03380.1"/>
    </source>
</evidence>
<accession>A0A059GA15</accession>
<reference evidence="1 2" key="1">
    <citation type="journal article" date="2014" name="Antonie Van Leeuwenhoek">
        <title>Hyphomonas beringensis sp. nov. and Hyphomonas chukchiensis sp. nov., isolated from surface seawater of the Bering Sea and Chukchi Sea.</title>
        <authorList>
            <person name="Li C."/>
            <person name="Lai Q."/>
            <person name="Li G."/>
            <person name="Dong C."/>
            <person name="Wang J."/>
            <person name="Liao Y."/>
            <person name="Shao Z."/>
        </authorList>
    </citation>
    <scope>NUCLEOTIDE SEQUENCE [LARGE SCALE GENOMIC DNA]</scope>
    <source>
        <strain evidence="1 2">SCH89</strain>
    </source>
</reference>
<evidence type="ECO:0000313" key="2">
    <source>
        <dbReference type="Proteomes" id="UP000024942"/>
    </source>
</evidence>
<protein>
    <submittedName>
        <fullName evidence="1">Uncharacterized protein</fullName>
    </submittedName>
</protein>
<name>A0A059GA15_9PROT</name>
<keyword evidence="2" id="KW-1185">Reference proteome</keyword>
<dbReference type="RefSeq" id="WP_035536657.1">
    <property type="nucleotide sequence ID" value="NZ_ARYL01000006.1"/>
</dbReference>
<dbReference type="EMBL" id="ARYL01000006">
    <property type="protein sequence ID" value="KDA03380.1"/>
    <property type="molecule type" value="Genomic_DNA"/>
</dbReference>
<dbReference type="Proteomes" id="UP000024942">
    <property type="component" value="Unassembled WGS sequence"/>
</dbReference>
<organism evidence="1 2">
    <name type="scientific">Hyphomonas oceanitis SCH89</name>
    <dbReference type="NCBI Taxonomy" id="1280953"/>
    <lineage>
        <taxon>Bacteria</taxon>
        <taxon>Pseudomonadati</taxon>
        <taxon>Pseudomonadota</taxon>
        <taxon>Alphaproteobacteria</taxon>
        <taxon>Hyphomonadales</taxon>
        <taxon>Hyphomonadaceae</taxon>
        <taxon>Hyphomonas</taxon>
    </lineage>
</organism>
<gene>
    <name evidence="1" type="ORF">HOC_05843</name>
</gene>
<comment type="caution">
    <text evidence="1">The sequence shown here is derived from an EMBL/GenBank/DDBJ whole genome shotgun (WGS) entry which is preliminary data.</text>
</comment>
<sequence length="122" mass="13864">MNRAEFLLKLEEYLAQEAELSEEEADFALASLEHMAPNSDLSDIIYYGDKDRNASEIVDEALLRQALWNSGGRESVRERIKQLMKETLADQNATVAKIYSAQAILKSLEREEQEEAKSPQES</sequence>